<dbReference type="InterPro" id="IPR036188">
    <property type="entry name" value="FAD/NAD-bd_sf"/>
</dbReference>
<keyword evidence="4" id="KW-1185">Reference proteome</keyword>
<dbReference type="Gene3D" id="3.50.50.60">
    <property type="entry name" value="FAD/NAD(P)-binding domain"/>
    <property type="match status" value="1"/>
</dbReference>
<evidence type="ECO:0000313" key="3">
    <source>
        <dbReference type="EMBL" id="GAA2042109.1"/>
    </source>
</evidence>
<evidence type="ECO:0000256" key="1">
    <source>
        <dbReference type="SAM" id="MobiDB-lite"/>
    </source>
</evidence>
<dbReference type="SUPFAM" id="SSF51905">
    <property type="entry name" value="FAD/NAD(P)-binding domain"/>
    <property type="match status" value="1"/>
</dbReference>
<feature type="domain" description="FAD dependent oxidoreductase" evidence="2">
    <location>
        <begin position="59"/>
        <end position="430"/>
    </location>
</feature>
<accession>A0ABN2URF2</accession>
<dbReference type="InterPro" id="IPR006076">
    <property type="entry name" value="FAD-dep_OxRdtase"/>
</dbReference>
<proteinExistence type="predicted"/>
<dbReference type="PANTHER" id="PTHR13847">
    <property type="entry name" value="SARCOSINE DEHYDROGENASE-RELATED"/>
    <property type="match status" value="1"/>
</dbReference>
<feature type="region of interest" description="Disordered" evidence="1">
    <location>
        <begin position="19"/>
        <end position="49"/>
    </location>
</feature>
<dbReference type="Gene3D" id="3.30.9.10">
    <property type="entry name" value="D-Amino Acid Oxidase, subunit A, domain 2"/>
    <property type="match status" value="1"/>
</dbReference>
<protein>
    <submittedName>
        <fullName evidence="3">FAD-dependent oxidoreductase</fullName>
    </submittedName>
</protein>
<dbReference type="Pfam" id="PF01266">
    <property type="entry name" value="DAO"/>
    <property type="match status" value="1"/>
</dbReference>
<reference evidence="3 4" key="1">
    <citation type="journal article" date="2019" name="Int. J. Syst. Evol. Microbiol.">
        <title>The Global Catalogue of Microorganisms (GCM) 10K type strain sequencing project: providing services to taxonomists for standard genome sequencing and annotation.</title>
        <authorList>
            <consortium name="The Broad Institute Genomics Platform"/>
            <consortium name="The Broad Institute Genome Sequencing Center for Infectious Disease"/>
            <person name="Wu L."/>
            <person name="Ma J."/>
        </authorList>
    </citation>
    <scope>NUCLEOTIDE SEQUENCE [LARGE SCALE GENOMIC DNA]</scope>
    <source>
        <strain evidence="3 4">JCM 16014</strain>
    </source>
</reference>
<organism evidence="3 4">
    <name type="scientific">Catenulispora yoronensis</name>
    <dbReference type="NCBI Taxonomy" id="450799"/>
    <lineage>
        <taxon>Bacteria</taxon>
        <taxon>Bacillati</taxon>
        <taxon>Actinomycetota</taxon>
        <taxon>Actinomycetes</taxon>
        <taxon>Catenulisporales</taxon>
        <taxon>Catenulisporaceae</taxon>
        <taxon>Catenulispora</taxon>
    </lineage>
</organism>
<name>A0ABN2URF2_9ACTN</name>
<feature type="compositionally biased region" description="Low complexity" evidence="1">
    <location>
        <begin position="31"/>
        <end position="49"/>
    </location>
</feature>
<feature type="compositionally biased region" description="Gly residues" evidence="1">
    <location>
        <begin position="20"/>
        <end position="30"/>
    </location>
</feature>
<gene>
    <name evidence="3" type="ORF">GCM10009839_50910</name>
</gene>
<evidence type="ECO:0000259" key="2">
    <source>
        <dbReference type="Pfam" id="PF01266"/>
    </source>
</evidence>
<evidence type="ECO:0000313" key="4">
    <source>
        <dbReference type="Proteomes" id="UP001500751"/>
    </source>
</evidence>
<dbReference type="RefSeq" id="WP_344668170.1">
    <property type="nucleotide sequence ID" value="NZ_BAAAQN010000032.1"/>
</dbReference>
<comment type="caution">
    <text evidence="3">The sequence shown here is derived from an EMBL/GenBank/DDBJ whole genome shotgun (WGS) entry which is preliminary data.</text>
</comment>
<dbReference type="Proteomes" id="UP001500751">
    <property type="component" value="Unassembled WGS sequence"/>
</dbReference>
<dbReference type="PANTHER" id="PTHR13847:SF285">
    <property type="entry name" value="FAD DEPENDENT OXIDOREDUCTASE DOMAIN-CONTAINING PROTEIN"/>
    <property type="match status" value="1"/>
</dbReference>
<sequence>MSQVNGKLSLWLDQAAGAAAGSGAGDGASSGSGSASEPGSGSASASGARAPLDRDLDADVAIVGAGYTGLWTAYYLAKADPSLRIVVLEKEFAGFGASGRNGGWCSALFPSSLAKVASVAKAAGAKNGRERAIALQRAMNDTVDEVGRVVAAEGIDCHWAKGGTVVLARTQVQYERAKAAVAEERSYGFGEEDIRLLNRVEATRMVGATNVLGATYTPHCAAIQPALLARGLAEVVEGLGVTIYEGTAVTAIADGVVSTAQGAHVTADKVVRATEGYTSSIEGFDRDLAPVYSLMVATEPLSDEVWEQIGLAQRQTFSDFRHLIIYGQRTADGRLAFGGRGAPYHFGSRIEPRFDRDSRVHTEIRRTLIELFPVLKNIRFTHAWGGALGVPRDWFASVGYDPERRLAWAGGYVGDGVGATNLAGRTLADLLVGHDTELTRLPWVNHRSRRWEPEPLRWIGANLGLRTMDAADAEEARTGRPSVRAKVFGRFLGH</sequence>
<dbReference type="EMBL" id="BAAAQN010000032">
    <property type="protein sequence ID" value="GAA2042109.1"/>
    <property type="molecule type" value="Genomic_DNA"/>
</dbReference>